<dbReference type="RefSeq" id="WP_115312965.1">
    <property type="nucleotide sequence ID" value="NZ_CP066042.1"/>
</dbReference>
<name>A0A380H4J4_9STAP</name>
<dbReference type="Proteomes" id="UP000255425">
    <property type="component" value="Unassembled WGS sequence"/>
</dbReference>
<dbReference type="NCBIfam" id="NF003339">
    <property type="entry name" value="PRK04351.1"/>
    <property type="match status" value="1"/>
</dbReference>
<evidence type="ECO:0000313" key="3">
    <source>
        <dbReference type="Proteomes" id="UP000255425"/>
    </source>
</evidence>
<dbReference type="GeneID" id="63934611"/>
<proteinExistence type="predicted"/>
<dbReference type="EMBL" id="UHDZ01000001">
    <property type="protein sequence ID" value="SUM69997.1"/>
    <property type="molecule type" value="Genomic_DNA"/>
</dbReference>
<evidence type="ECO:0000313" key="2">
    <source>
        <dbReference type="EMBL" id="SUM69997.1"/>
    </source>
</evidence>
<sequence length="152" mass="17994">MNNDELQQLTEMIAMNFFGKHFKHQIYFNSRLRSTGGRYLLETHNLEINPKQLESFGEQAITDIIKHELCHYFLHLEGKGYQHRNKDFKVLSAKVGAPRFCKSTETYQCRANYKYICAKCKQCYLRIRRVNIKIMRCGHCGGRLKLLVTYNH</sequence>
<accession>A0A380H4J4</accession>
<feature type="domain" description="SprT-like" evidence="1">
    <location>
        <begin position="4"/>
        <end position="147"/>
    </location>
</feature>
<dbReference type="InterPro" id="IPR006640">
    <property type="entry name" value="SprT-like_domain"/>
</dbReference>
<dbReference type="Pfam" id="PF10263">
    <property type="entry name" value="SprT-like"/>
    <property type="match status" value="1"/>
</dbReference>
<gene>
    <name evidence="2" type="ORF">NCTC11807_01009</name>
</gene>
<dbReference type="GO" id="GO:0006950">
    <property type="term" value="P:response to stress"/>
    <property type="evidence" value="ECO:0007669"/>
    <property type="project" value="UniProtKB-ARBA"/>
</dbReference>
<organism evidence="2 3">
    <name type="scientific">Staphylococcus saccharolyticus</name>
    <dbReference type="NCBI Taxonomy" id="33028"/>
    <lineage>
        <taxon>Bacteria</taxon>
        <taxon>Bacillati</taxon>
        <taxon>Bacillota</taxon>
        <taxon>Bacilli</taxon>
        <taxon>Bacillales</taxon>
        <taxon>Staphylococcaceae</taxon>
        <taxon>Staphylococcus</taxon>
    </lineage>
</organism>
<evidence type="ECO:0000259" key="1">
    <source>
        <dbReference type="SMART" id="SM00731"/>
    </source>
</evidence>
<dbReference type="AlphaFoldDB" id="A0A380H4J4"/>
<reference evidence="2 3" key="1">
    <citation type="submission" date="2018-06" db="EMBL/GenBank/DDBJ databases">
        <authorList>
            <consortium name="Pathogen Informatics"/>
            <person name="Doyle S."/>
        </authorList>
    </citation>
    <scope>NUCLEOTIDE SEQUENCE [LARGE SCALE GENOMIC DNA]</scope>
    <source>
        <strain evidence="2 3">NCTC11807</strain>
    </source>
</reference>
<dbReference type="SMART" id="SM00731">
    <property type="entry name" value="SprT"/>
    <property type="match status" value="1"/>
</dbReference>
<keyword evidence="3" id="KW-1185">Reference proteome</keyword>
<protein>
    <submittedName>
        <fullName evidence="2">Putative metallopeptidase SprT family</fullName>
    </submittedName>
</protein>